<protein>
    <submittedName>
        <fullName evidence="1">Putative integrase catalytic subunit</fullName>
    </submittedName>
</protein>
<proteinExistence type="predicted"/>
<organism evidence="1">
    <name type="scientific">Streptomyces sp. SpC080624SC-11</name>
    <dbReference type="NCBI Taxonomy" id="663935"/>
    <lineage>
        <taxon>Bacteria</taxon>
        <taxon>Bacillati</taxon>
        <taxon>Actinomycetota</taxon>
        <taxon>Actinomycetes</taxon>
        <taxon>Kitasatosporales</taxon>
        <taxon>Streptomycetaceae</taxon>
        <taxon>Streptomyces</taxon>
    </lineage>
</organism>
<accession>A0A068CQT2</accession>
<sequence length="403" mass="44857">MAQTESSSSPVGFAATLAERRALTNSYATRYIQAAKQEKTLILDELCAATGWHRSHARNAILNAARLKLAKPAQGRGVKYDADVVSALKLCWTILDRPASKRLAPMLPDLVPVLRRHNELRIDDRTAELLMSMSAATICRRLAPHRRSSGADLHLRPGSRLRSELPLVTWTEWDHSRPGFFEIAVVRHDGGTMSGRCLVTVAATDIATGWTENRTIRGIGQLPLALDEIVRNLPFPVLGLDCGNPGTEIDEVLLRWCRQNRVTYTHARPVGLGSHHIGQQSWRMLHTLAGEYRYDSPGEQALLNEIWATLSRLTNYFYPQQRALTGGGQDGSRRKRYETATPYCRTERHSAVSPEDKAILGDTYPRLNPAELYRQVTVSAARLHLIAERRTPSLATCPTSSAS</sequence>
<dbReference type="AlphaFoldDB" id="A0A068CQT2"/>
<dbReference type="EMBL" id="KF808339">
    <property type="protein sequence ID" value="AID21787.1"/>
    <property type="molecule type" value="Genomic_DNA"/>
</dbReference>
<name>A0A068CQT2_9ACTN</name>
<reference evidence="1" key="1">
    <citation type="journal article" date="2014" name="PLoS ONE">
        <title>Genome-based discovery of a novel membrane-bound 1,6-dihydroxyphenazine prenyltransferase from a marine actinomycete.</title>
        <authorList>
            <person name="Zeyhle P."/>
            <person name="Bauer J.S."/>
            <person name="Kalinowski J."/>
            <person name="Shin-Ya K."/>
            <person name="Gross H."/>
            <person name="Heide L."/>
        </authorList>
    </citation>
    <scope>NUCLEOTIDE SEQUENCE</scope>
    <source>
        <strain evidence="1">SpC080624SC-11</strain>
    </source>
</reference>
<evidence type="ECO:0000313" key="1">
    <source>
        <dbReference type="EMBL" id="AID21787.1"/>
    </source>
</evidence>